<evidence type="ECO:0000313" key="2">
    <source>
        <dbReference type="EMBL" id="MBM6400947.1"/>
    </source>
</evidence>
<dbReference type="Proteomes" id="UP001430172">
    <property type="component" value="Unassembled WGS sequence"/>
</dbReference>
<protein>
    <submittedName>
        <fullName evidence="2">Uncharacterized protein</fullName>
    </submittedName>
</protein>
<feature type="region of interest" description="Disordered" evidence="1">
    <location>
        <begin position="1"/>
        <end position="32"/>
    </location>
</feature>
<proteinExistence type="predicted"/>
<evidence type="ECO:0000256" key="1">
    <source>
        <dbReference type="SAM" id="MobiDB-lite"/>
    </source>
</evidence>
<gene>
    <name evidence="2" type="ORF">JQN70_11160</name>
</gene>
<organism evidence="2 3">
    <name type="scientific">Phycicoccus sonneratiae</name>
    <dbReference type="NCBI Taxonomy" id="2807628"/>
    <lineage>
        <taxon>Bacteria</taxon>
        <taxon>Bacillati</taxon>
        <taxon>Actinomycetota</taxon>
        <taxon>Actinomycetes</taxon>
        <taxon>Micrococcales</taxon>
        <taxon>Intrasporangiaceae</taxon>
        <taxon>Phycicoccus</taxon>
    </lineage>
</organism>
<dbReference type="RefSeq" id="WP_204131417.1">
    <property type="nucleotide sequence ID" value="NZ_JAFDVD010000012.1"/>
</dbReference>
<comment type="caution">
    <text evidence="2">The sequence shown here is derived from an EMBL/GenBank/DDBJ whole genome shotgun (WGS) entry which is preliminary data.</text>
</comment>
<evidence type="ECO:0000313" key="3">
    <source>
        <dbReference type="Proteomes" id="UP001430172"/>
    </source>
</evidence>
<feature type="compositionally biased region" description="Basic and acidic residues" evidence="1">
    <location>
        <begin position="77"/>
        <end position="94"/>
    </location>
</feature>
<feature type="compositionally biased region" description="Basic and acidic residues" evidence="1">
    <location>
        <begin position="1"/>
        <end position="13"/>
    </location>
</feature>
<keyword evidence="3" id="KW-1185">Reference proteome</keyword>
<name>A0ABS2CM49_9MICO</name>
<sequence>MDIEPSERARQDAAHAQAAEDEERTGKAARQWRAEAEDIAAIHRDAVERAEEMGDEVEASIPVPDPGHDPGVVQERSLGEAREAQTGRHHAENG</sequence>
<dbReference type="EMBL" id="JAFDVD010000012">
    <property type="protein sequence ID" value="MBM6400947.1"/>
    <property type="molecule type" value="Genomic_DNA"/>
</dbReference>
<feature type="region of interest" description="Disordered" evidence="1">
    <location>
        <begin position="50"/>
        <end position="94"/>
    </location>
</feature>
<accession>A0ABS2CM49</accession>
<reference evidence="2" key="1">
    <citation type="submission" date="2021-02" db="EMBL/GenBank/DDBJ databases">
        <title>Phycicoccus sp. MQZ13P-5T, whole genome shotgun sequence.</title>
        <authorList>
            <person name="Tuo L."/>
        </authorList>
    </citation>
    <scope>NUCLEOTIDE SEQUENCE</scope>
    <source>
        <strain evidence="2">MQZ13P-5</strain>
    </source>
</reference>